<feature type="chain" id="PRO_5003010060" evidence="4">
    <location>
        <begin position="36"/>
        <end position="368"/>
    </location>
</feature>
<dbReference type="Pfam" id="PF13180">
    <property type="entry name" value="PDZ_2"/>
    <property type="match status" value="1"/>
</dbReference>
<keyword evidence="2" id="KW-0645">Protease</keyword>
<dbReference type="eggNOG" id="COG0265">
    <property type="taxonomic scope" value="Bacteria"/>
</dbReference>
<organism evidence="6 7">
    <name type="scientific">Haliangium ochraceum (strain DSM 14365 / JCM 11303 / SMP-2)</name>
    <dbReference type="NCBI Taxonomy" id="502025"/>
    <lineage>
        <taxon>Bacteria</taxon>
        <taxon>Pseudomonadati</taxon>
        <taxon>Myxococcota</taxon>
        <taxon>Polyangia</taxon>
        <taxon>Haliangiales</taxon>
        <taxon>Kofleriaceae</taxon>
        <taxon>Haliangium</taxon>
    </lineage>
</organism>
<feature type="domain" description="PDZ" evidence="5">
    <location>
        <begin position="268"/>
        <end position="356"/>
    </location>
</feature>
<dbReference type="EMBL" id="CP001804">
    <property type="protein sequence ID" value="ACY14675.1"/>
    <property type="molecule type" value="Genomic_DNA"/>
</dbReference>
<dbReference type="STRING" id="502025.Hoch_2130"/>
<evidence type="ECO:0000256" key="2">
    <source>
        <dbReference type="ARBA" id="ARBA00022670"/>
    </source>
</evidence>
<dbReference type="InterPro" id="IPR009003">
    <property type="entry name" value="Peptidase_S1_PA"/>
</dbReference>
<dbReference type="SMART" id="SM00228">
    <property type="entry name" value="PDZ"/>
    <property type="match status" value="1"/>
</dbReference>
<dbReference type="Pfam" id="PF13365">
    <property type="entry name" value="Trypsin_2"/>
    <property type="match status" value="1"/>
</dbReference>
<feature type="signal peptide" evidence="4">
    <location>
        <begin position="1"/>
        <end position="35"/>
    </location>
</feature>
<comment type="similarity">
    <text evidence="1">Belongs to the peptidase S1C family.</text>
</comment>
<evidence type="ECO:0000259" key="5">
    <source>
        <dbReference type="SMART" id="SM00228"/>
    </source>
</evidence>
<dbReference type="Gene3D" id="2.30.42.10">
    <property type="match status" value="1"/>
</dbReference>
<evidence type="ECO:0000256" key="3">
    <source>
        <dbReference type="ARBA" id="ARBA00022801"/>
    </source>
</evidence>
<dbReference type="InterPro" id="IPR043504">
    <property type="entry name" value="Peptidase_S1_PA_chymotrypsin"/>
</dbReference>
<gene>
    <name evidence="6" type="ordered locus">Hoch_2130</name>
</gene>
<protein>
    <submittedName>
        <fullName evidence="6">Peptidase S1 and S6 chymotrypsin/Hap</fullName>
    </submittedName>
</protein>
<dbReference type="Gene3D" id="2.40.10.10">
    <property type="entry name" value="Trypsin-like serine proteases"/>
    <property type="match status" value="2"/>
</dbReference>
<accession>D0LGV3</accession>
<evidence type="ECO:0000256" key="4">
    <source>
        <dbReference type="SAM" id="SignalP"/>
    </source>
</evidence>
<dbReference type="AlphaFoldDB" id="D0LGV3"/>
<dbReference type="HOGENOM" id="CLU_020120_2_0_7"/>
<keyword evidence="4" id="KW-0732">Signal</keyword>
<sequence length="368" mass="39893">MLMPRPLVVWTGRARWLVSLAICAALLSGGHLAHAQSTAPGDDDLADLLPEERNTVRLFERTAPSVVFVINRGVQRDLFSRHTGEYQRGTGSGFVWDKSGHIVTNYHVIQGASSVAVVIDNEEYPARVLGAEPKRDIAVLALDGAAKRALTPVRLGHDERLRVGQHVIAIGSPFGLDRTLTTGVISALGRDIVGIGGVTIPDMIQTDASINPGNSGGPLLDSAGRLIGMNTMIYSKSGSSAGIGFAVPVRFLRRLVPQIIRTGHAITPDLGARYFDDDVARRLRVEGVIIRAVPRGSSAARAGFRGTARTRRGNIRLGDIIVGVDSHRVRNYDDLYNTFDNYKPGDRVVIHIVRDGRRQQLEVVLEAL</sequence>
<dbReference type="SUPFAM" id="SSF50494">
    <property type="entry name" value="Trypsin-like serine proteases"/>
    <property type="match status" value="1"/>
</dbReference>
<dbReference type="PANTHER" id="PTHR43343:SF3">
    <property type="entry name" value="PROTEASE DO-LIKE 8, CHLOROPLASTIC"/>
    <property type="match status" value="1"/>
</dbReference>
<reference evidence="6 7" key="1">
    <citation type="journal article" date="2010" name="Stand. Genomic Sci.">
        <title>Complete genome sequence of Haliangium ochraceum type strain (SMP-2).</title>
        <authorList>
            <consortium name="US DOE Joint Genome Institute (JGI-PGF)"/>
            <person name="Ivanova N."/>
            <person name="Daum C."/>
            <person name="Lang E."/>
            <person name="Abt B."/>
            <person name="Kopitz M."/>
            <person name="Saunders E."/>
            <person name="Lapidus A."/>
            <person name="Lucas S."/>
            <person name="Glavina Del Rio T."/>
            <person name="Nolan M."/>
            <person name="Tice H."/>
            <person name="Copeland A."/>
            <person name="Cheng J.F."/>
            <person name="Chen F."/>
            <person name="Bruce D."/>
            <person name="Goodwin L."/>
            <person name="Pitluck S."/>
            <person name="Mavromatis K."/>
            <person name="Pati A."/>
            <person name="Mikhailova N."/>
            <person name="Chen A."/>
            <person name="Palaniappan K."/>
            <person name="Land M."/>
            <person name="Hauser L."/>
            <person name="Chang Y.J."/>
            <person name="Jeffries C.D."/>
            <person name="Detter J.C."/>
            <person name="Brettin T."/>
            <person name="Rohde M."/>
            <person name="Goker M."/>
            <person name="Bristow J."/>
            <person name="Markowitz V."/>
            <person name="Eisen J.A."/>
            <person name="Hugenholtz P."/>
            <person name="Kyrpides N.C."/>
            <person name="Klenk H.P."/>
        </authorList>
    </citation>
    <scope>NUCLEOTIDE SEQUENCE [LARGE SCALE GENOMIC DNA]</scope>
    <source>
        <strain evidence="7">DSM 14365 / CIP 107738 / JCM 11303 / AJ 13395 / SMP-2</strain>
    </source>
</reference>
<dbReference type="SUPFAM" id="SSF50156">
    <property type="entry name" value="PDZ domain-like"/>
    <property type="match status" value="1"/>
</dbReference>
<dbReference type="PRINTS" id="PR00834">
    <property type="entry name" value="PROTEASES2C"/>
</dbReference>
<dbReference type="KEGG" id="hoh:Hoch_2130"/>
<evidence type="ECO:0000256" key="1">
    <source>
        <dbReference type="ARBA" id="ARBA00010541"/>
    </source>
</evidence>
<proteinExistence type="inferred from homology"/>
<name>D0LGV3_HALO1</name>
<evidence type="ECO:0000313" key="7">
    <source>
        <dbReference type="Proteomes" id="UP000001880"/>
    </source>
</evidence>
<dbReference type="InterPro" id="IPR001478">
    <property type="entry name" value="PDZ"/>
</dbReference>
<dbReference type="Proteomes" id="UP000001880">
    <property type="component" value="Chromosome"/>
</dbReference>
<keyword evidence="7" id="KW-1185">Reference proteome</keyword>
<dbReference type="GO" id="GO:0004252">
    <property type="term" value="F:serine-type endopeptidase activity"/>
    <property type="evidence" value="ECO:0007669"/>
    <property type="project" value="InterPro"/>
</dbReference>
<dbReference type="GO" id="GO:0006508">
    <property type="term" value="P:proteolysis"/>
    <property type="evidence" value="ECO:0007669"/>
    <property type="project" value="UniProtKB-KW"/>
</dbReference>
<dbReference type="InterPro" id="IPR036034">
    <property type="entry name" value="PDZ_sf"/>
</dbReference>
<dbReference type="PANTHER" id="PTHR43343">
    <property type="entry name" value="PEPTIDASE S12"/>
    <property type="match status" value="1"/>
</dbReference>
<dbReference type="InterPro" id="IPR001940">
    <property type="entry name" value="Peptidase_S1C"/>
</dbReference>
<evidence type="ECO:0000313" key="6">
    <source>
        <dbReference type="EMBL" id="ACY14675.1"/>
    </source>
</evidence>
<keyword evidence="3" id="KW-0378">Hydrolase</keyword>
<dbReference type="InterPro" id="IPR051201">
    <property type="entry name" value="Chloro_Bact_Ser_Proteases"/>
</dbReference>